<sequence length="320" mass="37339">MALTALRLEKKHYDKATKLEQMIDYWDCNACLLFSEDIRECPKCNGRSCYNCLLDYSKVEYAKDPTLKTRNITKCCLCSELNVARVPHRFLTNLLNELKFKCPDCLKSYKFQSYKVHKTRGECQRGADQEENDVVMYQPNAMQNAELIKSLFILERDSKYVHEYIFQTKTLVRHQVTMAQNFPHNFQSVQTPTGRLFLIGGGDYNKMPDSLYECYEIMVHDNTYNILSKDKMKYARHGHSACSLGEKFIIVTGSRKENEGAQLKAECYNTDIDIWFDLPQLNEGRHYHASCSFVDRFVYVFCGISNQTKKYINSIERLPN</sequence>
<dbReference type="SUPFAM" id="SSF117281">
    <property type="entry name" value="Kelch motif"/>
    <property type="match status" value="1"/>
</dbReference>
<dbReference type="EMBL" id="RRYP01010192">
    <property type="protein sequence ID" value="TNV78544.1"/>
    <property type="molecule type" value="Genomic_DNA"/>
</dbReference>
<comment type="caution">
    <text evidence="1">The sequence shown here is derived from an EMBL/GenBank/DDBJ whole genome shotgun (WGS) entry which is preliminary data.</text>
</comment>
<protein>
    <submittedName>
        <fullName evidence="1">Uncharacterized protein</fullName>
    </submittedName>
</protein>
<dbReference type="AlphaFoldDB" id="A0A8J8T1C3"/>
<evidence type="ECO:0000313" key="2">
    <source>
        <dbReference type="Proteomes" id="UP000785679"/>
    </source>
</evidence>
<gene>
    <name evidence="1" type="ORF">FGO68_gene12168</name>
</gene>
<name>A0A8J8T1C3_HALGN</name>
<organism evidence="1 2">
    <name type="scientific">Halteria grandinella</name>
    <dbReference type="NCBI Taxonomy" id="5974"/>
    <lineage>
        <taxon>Eukaryota</taxon>
        <taxon>Sar</taxon>
        <taxon>Alveolata</taxon>
        <taxon>Ciliophora</taxon>
        <taxon>Intramacronucleata</taxon>
        <taxon>Spirotrichea</taxon>
        <taxon>Stichotrichia</taxon>
        <taxon>Sporadotrichida</taxon>
        <taxon>Halteriidae</taxon>
        <taxon>Halteria</taxon>
    </lineage>
</organism>
<dbReference type="InterPro" id="IPR015915">
    <property type="entry name" value="Kelch-typ_b-propeller"/>
</dbReference>
<evidence type="ECO:0000313" key="1">
    <source>
        <dbReference type="EMBL" id="TNV78544.1"/>
    </source>
</evidence>
<proteinExistence type="predicted"/>
<keyword evidence="2" id="KW-1185">Reference proteome</keyword>
<reference evidence="1" key="1">
    <citation type="submission" date="2019-06" db="EMBL/GenBank/DDBJ databases">
        <authorList>
            <person name="Zheng W."/>
        </authorList>
    </citation>
    <scope>NUCLEOTIDE SEQUENCE</scope>
    <source>
        <strain evidence="1">QDHG01</strain>
    </source>
</reference>
<dbReference type="Proteomes" id="UP000785679">
    <property type="component" value="Unassembled WGS sequence"/>
</dbReference>
<dbReference type="Gene3D" id="2.120.10.80">
    <property type="entry name" value="Kelch-type beta propeller"/>
    <property type="match status" value="1"/>
</dbReference>
<dbReference type="OrthoDB" id="283842at2759"/>
<accession>A0A8J8T1C3</accession>